<dbReference type="SUPFAM" id="SSF53187">
    <property type="entry name" value="Zn-dependent exopeptidases"/>
    <property type="match status" value="1"/>
</dbReference>
<dbReference type="InterPro" id="IPR007709">
    <property type="entry name" value="N-FG_amidohydro"/>
</dbReference>
<keyword evidence="2" id="KW-1185">Reference proteome</keyword>
<dbReference type="Pfam" id="PF05013">
    <property type="entry name" value="FGase"/>
    <property type="match status" value="1"/>
</dbReference>
<reference evidence="1 2" key="1">
    <citation type="submission" date="2018-09" db="EMBL/GenBank/DDBJ databases">
        <title>The complete genome sequence of Neokomagataea tanensis NBRC 106556(T).</title>
        <authorList>
            <person name="Chua K.-O."/>
            <person name="See-Too W.-S."/>
            <person name="Hong K.-W."/>
            <person name="Yin W.-F."/>
            <person name="Chan K.-G."/>
        </authorList>
    </citation>
    <scope>NUCLEOTIDE SEQUENCE [LARGE SCALE GENOMIC DNA]</scope>
    <source>
        <strain evidence="2">AH13 \ NBRC 106556</strain>
    </source>
</reference>
<organism evidence="1 2">
    <name type="scientific">Neokomagataea tanensis</name>
    <dbReference type="NCBI Taxonomy" id="661191"/>
    <lineage>
        <taxon>Bacteria</taxon>
        <taxon>Pseudomonadati</taxon>
        <taxon>Pseudomonadota</taxon>
        <taxon>Alphaproteobacteria</taxon>
        <taxon>Acetobacterales</taxon>
        <taxon>Acetobacteraceae</taxon>
        <taxon>Neokomagataea</taxon>
    </lineage>
</organism>
<accession>A0A4Y6V6Y4</accession>
<protein>
    <submittedName>
        <fullName evidence="1">N-formylglutamate amidohydrolase</fullName>
    </submittedName>
</protein>
<evidence type="ECO:0000313" key="2">
    <source>
        <dbReference type="Proteomes" id="UP000317214"/>
    </source>
</evidence>
<evidence type="ECO:0000313" key="1">
    <source>
        <dbReference type="EMBL" id="QDH24391.1"/>
    </source>
</evidence>
<gene>
    <name evidence="1" type="ORF">D5366_03000</name>
</gene>
<dbReference type="Proteomes" id="UP000317214">
    <property type="component" value="Chromosome"/>
</dbReference>
<dbReference type="KEGG" id="ntn:D5366_03000"/>
<proteinExistence type="predicted"/>
<keyword evidence="1" id="KW-0378">Hydrolase</keyword>
<dbReference type="PIRSF" id="PIRSF029730">
    <property type="entry name" value="UCP029730"/>
    <property type="match status" value="1"/>
</dbReference>
<dbReference type="RefSeq" id="WP_141492234.1">
    <property type="nucleotide sequence ID" value="NZ_CP032485.1"/>
</dbReference>
<dbReference type="InterPro" id="IPR011227">
    <property type="entry name" value="UCP029730"/>
</dbReference>
<dbReference type="OrthoDB" id="9815326at2"/>
<dbReference type="EMBL" id="CP032485">
    <property type="protein sequence ID" value="QDH24391.1"/>
    <property type="molecule type" value="Genomic_DNA"/>
</dbReference>
<dbReference type="GO" id="GO:0016787">
    <property type="term" value="F:hydrolase activity"/>
    <property type="evidence" value="ECO:0007669"/>
    <property type="project" value="UniProtKB-KW"/>
</dbReference>
<name>A0A4Y6V6Y4_9PROT</name>
<dbReference type="Gene3D" id="3.40.630.40">
    <property type="entry name" value="Zn-dependent exopeptidases"/>
    <property type="match status" value="1"/>
</dbReference>
<dbReference type="AlphaFoldDB" id="A0A4Y6V6Y4"/>
<sequence length="260" mass="28815">MSLYNTLRRGAFLTEGDPHPVRYFAEEVCSPFVLVSDHAGRAVPSALGRLGIPEAEHERHIAYDIGIQGVGRRLRPALGAALIEQCYSRLVIDCNRSPGHPTSVPPVSDGTQIPANQALSEHERRVREDAILHPYHAVITAELDARTERPTALIALHSFTPVMQGVRRPWHAGVLFNRDSRLSHIVAGLLRAEGLCVGENEPYVLTDTSDYTVPLHAEARGLPYLEIEIRQDLIADEGGQIEWAERLARLLPQAWRALSI</sequence>